<protein>
    <recommendedName>
        <fullName evidence="2">DDHD domain-containing protein</fullName>
    </recommendedName>
</protein>
<dbReference type="Pfam" id="PF23463">
    <property type="entry name" value="WWE_2"/>
    <property type="match status" value="1"/>
</dbReference>
<keyword evidence="4" id="KW-1185">Reference proteome</keyword>
<gene>
    <name evidence="3" type="ORF">L798_03356</name>
</gene>
<accession>A0A067QTB4</accession>
<evidence type="ECO:0000313" key="3">
    <source>
        <dbReference type="EMBL" id="KDR06875.1"/>
    </source>
</evidence>
<sequence>LGPDEVRWFYKSDSDKRWIEFSGYDSLRIESKYRNVYHDWQYYNKYSNKENSSETYSEQYRIVVRGGMYEVDLNTCKCDSIYWPGEECAITRGIWFYDGSWIPVDTECSNILENVHLELFFGKKLSDYITEPCNKTPKAVLHTESFTEFHVDWYSPTEVYQYSEAAPSKLVRTFTQRLGFQKSTGYRLCRGYKVHATDYDRPVDITHLVFVIHGIGQKMDTGRIIRNTSAFRDCVTWLKQKYFASSENRVEFFPVEWRSSLKLDGDTVEAITPHKLLGLRQLLNSSAMDIMYYTSPLYGCEVQRGLLEELNRLYTMFTQRNPYFTSSGGKVSVIAHSLGCVIVYDIVTGWRSDLWQVNKCNSVELFNFCVFQIDNLFCLGSPLSVFLALRMRDPQAPGQVETILPPSLCKKFYNVFHPTDPVAYRMEPLLLRDYSKIAPLQIQAYNATVRIDYKDMPLEPIVPEITSSNDCSSSVSKHREGLEEMEADSPSNTPSKAWNIWGLMRWNKKPQDEAEGRGSPQFDALPAGHHQRLDYVLRETNLAGSYFSALTSHTAYWNNYDVAYFVLTRLFPDLE</sequence>
<proteinExistence type="inferred from homology"/>
<dbReference type="InterPro" id="IPR057826">
    <property type="entry name" value="WWE_C20G8.02"/>
</dbReference>
<dbReference type="InterPro" id="IPR058055">
    <property type="entry name" value="PA-PLA1"/>
</dbReference>
<dbReference type="STRING" id="136037.A0A067QTB4"/>
<evidence type="ECO:0000256" key="1">
    <source>
        <dbReference type="ARBA" id="ARBA00038464"/>
    </source>
</evidence>
<dbReference type="OMA" id="XSSSGTR"/>
<dbReference type="Pfam" id="PF02862">
    <property type="entry name" value="DDHD"/>
    <property type="match status" value="2"/>
</dbReference>
<dbReference type="EMBL" id="KK853541">
    <property type="protein sequence ID" value="KDR06875.1"/>
    <property type="molecule type" value="Genomic_DNA"/>
</dbReference>
<feature type="non-terminal residue" evidence="3">
    <location>
        <position position="575"/>
    </location>
</feature>
<dbReference type="InParanoid" id="A0A067QTB4"/>
<feature type="non-terminal residue" evidence="3">
    <location>
        <position position="1"/>
    </location>
</feature>
<dbReference type="PROSITE" id="PS51043">
    <property type="entry name" value="DDHD"/>
    <property type="match status" value="1"/>
</dbReference>
<dbReference type="GO" id="GO:0004620">
    <property type="term" value="F:phospholipase activity"/>
    <property type="evidence" value="ECO:0007669"/>
    <property type="project" value="TreeGrafter"/>
</dbReference>
<dbReference type="InterPro" id="IPR004177">
    <property type="entry name" value="DDHD_dom"/>
</dbReference>
<organism evidence="3 4">
    <name type="scientific">Zootermopsis nevadensis</name>
    <name type="common">Dampwood termite</name>
    <dbReference type="NCBI Taxonomy" id="136037"/>
    <lineage>
        <taxon>Eukaryota</taxon>
        <taxon>Metazoa</taxon>
        <taxon>Ecdysozoa</taxon>
        <taxon>Arthropoda</taxon>
        <taxon>Hexapoda</taxon>
        <taxon>Insecta</taxon>
        <taxon>Pterygota</taxon>
        <taxon>Neoptera</taxon>
        <taxon>Polyneoptera</taxon>
        <taxon>Dictyoptera</taxon>
        <taxon>Blattodea</taxon>
        <taxon>Blattoidea</taxon>
        <taxon>Termitoidae</taxon>
        <taxon>Termopsidae</taxon>
        <taxon>Zootermopsis</taxon>
    </lineage>
</organism>
<dbReference type="GO" id="GO:0046872">
    <property type="term" value="F:metal ion binding"/>
    <property type="evidence" value="ECO:0007669"/>
    <property type="project" value="InterPro"/>
</dbReference>
<dbReference type="PANTHER" id="PTHR23509:SF48">
    <property type="entry name" value="INTRACELLULAR PHOSPHOLIPASE A1"/>
    <property type="match status" value="1"/>
</dbReference>
<name>A0A067QTB4_ZOONE</name>
<dbReference type="Proteomes" id="UP000027135">
    <property type="component" value="Unassembled WGS sequence"/>
</dbReference>
<dbReference type="GO" id="GO:0005737">
    <property type="term" value="C:cytoplasm"/>
    <property type="evidence" value="ECO:0007669"/>
    <property type="project" value="TreeGrafter"/>
</dbReference>
<dbReference type="AlphaFoldDB" id="A0A067QTB4"/>
<dbReference type="SMART" id="SM01127">
    <property type="entry name" value="DDHD"/>
    <property type="match status" value="1"/>
</dbReference>
<dbReference type="eggNOG" id="KOG2308">
    <property type="taxonomic scope" value="Eukaryota"/>
</dbReference>
<evidence type="ECO:0000313" key="4">
    <source>
        <dbReference type="Proteomes" id="UP000027135"/>
    </source>
</evidence>
<reference evidence="3 4" key="1">
    <citation type="journal article" date="2014" name="Nat. Commun.">
        <title>Molecular traces of alternative social organization in a termite genome.</title>
        <authorList>
            <person name="Terrapon N."/>
            <person name="Li C."/>
            <person name="Robertson H.M."/>
            <person name="Ji L."/>
            <person name="Meng X."/>
            <person name="Booth W."/>
            <person name="Chen Z."/>
            <person name="Childers C.P."/>
            <person name="Glastad K.M."/>
            <person name="Gokhale K."/>
            <person name="Gowin J."/>
            <person name="Gronenberg W."/>
            <person name="Hermansen R.A."/>
            <person name="Hu H."/>
            <person name="Hunt B.G."/>
            <person name="Huylmans A.K."/>
            <person name="Khalil S.M."/>
            <person name="Mitchell R.D."/>
            <person name="Munoz-Torres M.C."/>
            <person name="Mustard J.A."/>
            <person name="Pan H."/>
            <person name="Reese J.T."/>
            <person name="Scharf M.E."/>
            <person name="Sun F."/>
            <person name="Vogel H."/>
            <person name="Xiao J."/>
            <person name="Yang W."/>
            <person name="Yang Z."/>
            <person name="Yang Z."/>
            <person name="Zhou J."/>
            <person name="Zhu J."/>
            <person name="Brent C.S."/>
            <person name="Elsik C.G."/>
            <person name="Goodisman M.A."/>
            <person name="Liberles D.A."/>
            <person name="Roe R.M."/>
            <person name="Vargo E.L."/>
            <person name="Vilcinskas A."/>
            <person name="Wang J."/>
            <person name="Bornberg-Bauer E."/>
            <person name="Korb J."/>
            <person name="Zhang G."/>
            <person name="Liebig J."/>
        </authorList>
    </citation>
    <scope>NUCLEOTIDE SEQUENCE [LARGE SCALE GENOMIC DNA]</scope>
    <source>
        <tissue evidence="3">Whole organism</tissue>
    </source>
</reference>
<dbReference type="PANTHER" id="PTHR23509">
    <property type="entry name" value="PA-PL1 PHOSPHOLIPASE FAMILY"/>
    <property type="match status" value="1"/>
</dbReference>
<feature type="domain" description="DDHD" evidence="2">
    <location>
        <begin position="369"/>
        <end position="572"/>
    </location>
</feature>
<evidence type="ECO:0000259" key="2">
    <source>
        <dbReference type="PROSITE" id="PS51043"/>
    </source>
</evidence>
<comment type="similarity">
    <text evidence="1">Belongs to the PA-PLA1 family.</text>
</comment>